<gene>
    <name evidence="1" type="ORF">Slin15195_G060670</name>
</gene>
<dbReference type="EMBL" id="CP099421">
    <property type="protein sequence ID" value="USW52748.1"/>
    <property type="molecule type" value="Genomic_DNA"/>
</dbReference>
<reference evidence="1" key="1">
    <citation type="submission" date="2022-06" db="EMBL/GenBank/DDBJ databases">
        <title>Complete genome sequences of two strains of the flax pathogen Septoria linicola.</title>
        <authorList>
            <person name="Lapalu N."/>
            <person name="Simon A."/>
            <person name="Demenou B."/>
            <person name="Paumier D."/>
            <person name="Guillot M.-P."/>
            <person name="Gout L."/>
            <person name="Valade R."/>
        </authorList>
    </citation>
    <scope>NUCLEOTIDE SEQUENCE</scope>
    <source>
        <strain evidence="1">SE15195</strain>
    </source>
</reference>
<evidence type="ECO:0000313" key="2">
    <source>
        <dbReference type="Proteomes" id="UP001056384"/>
    </source>
</evidence>
<evidence type="ECO:0000313" key="1">
    <source>
        <dbReference type="EMBL" id="USW52748.1"/>
    </source>
</evidence>
<sequence length="94" mass="9839">MVVTMFMATGWTAPVPEVRAGEDAAHVSDNEFGAASPETEGLLKRQSILLPVEPVQKASMNAVGSVPLKNKFGGLFGLDGLEKLVDVSVGPRSS</sequence>
<proteinExistence type="predicted"/>
<protein>
    <submittedName>
        <fullName evidence="1">Uncharacterized protein</fullName>
    </submittedName>
</protein>
<name>A0A9Q9AT79_9PEZI</name>
<dbReference type="Proteomes" id="UP001056384">
    <property type="component" value="Chromosome 4"/>
</dbReference>
<dbReference type="AlphaFoldDB" id="A0A9Q9AT79"/>
<keyword evidence="2" id="KW-1185">Reference proteome</keyword>
<organism evidence="1 2">
    <name type="scientific">Septoria linicola</name>
    <dbReference type="NCBI Taxonomy" id="215465"/>
    <lineage>
        <taxon>Eukaryota</taxon>
        <taxon>Fungi</taxon>
        <taxon>Dikarya</taxon>
        <taxon>Ascomycota</taxon>
        <taxon>Pezizomycotina</taxon>
        <taxon>Dothideomycetes</taxon>
        <taxon>Dothideomycetidae</taxon>
        <taxon>Mycosphaerellales</taxon>
        <taxon>Mycosphaerellaceae</taxon>
        <taxon>Septoria</taxon>
    </lineage>
</organism>
<accession>A0A9Q9AT79</accession>